<reference evidence="1" key="2">
    <citation type="journal article" date="2015" name="Data Brief">
        <title>Shoot transcriptome of the giant reed, Arundo donax.</title>
        <authorList>
            <person name="Barrero R.A."/>
            <person name="Guerrero F.D."/>
            <person name="Moolhuijzen P."/>
            <person name="Goolsby J.A."/>
            <person name="Tidwell J."/>
            <person name="Bellgard S.E."/>
            <person name="Bellgard M.I."/>
        </authorList>
    </citation>
    <scope>NUCLEOTIDE SEQUENCE</scope>
    <source>
        <tissue evidence="1">Shoot tissue taken approximately 20 cm above the soil surface</tissue>
    </source>
</reference>
<accession>A0A0A9CM49</accession>
<organism evidence="1">
    <name type="scientific">Arundo donax</name>
    <name type="common">Giant reed</name>
    <name type="synonym">Donax arundinaceus</name>
    <dbReference type="NCBI Taxonomy" id="35708"/>
    <lineage>
        <taxon>Eukaryota</taxon>
        <taxon>Viridiplantae</taxon>
        <taxon>Streptophyta</taxon>
        <taxon>Embryophyta</taxon>
        <taxon>Tracheophyta</taxon>
        <taxon>Spermatophyta</taxon>
        <taxon>Magnoliopsida</taxon>
        <taxon>Liliopsida</taxon>
        <taxon>Poales</taxon>
        <taxon>Poaceae</taxon>
        <taxon>PACMAD clade</taxon>
        <taxon>Arundinoideae</taxon>
        <taxon>Arundineae</taxon>
        <taxon>Arundo</taxon>
    </lineage>
</organism>
<name>A0A0A9CM49_ARUDO</name>
<reference evidence="1" key="1">
    <citation type="submission" date="2014-09" db="EMBL/GenBank/DDBJ databases">
        <authorList>
            <person name="Magalhaes I.L.F."/>
            <person name="Oliveira U."/>
            <person name="Santos F.R."/>
            <person name="Vidigal T.H.D.A."/>
            <person name="Brescovit A.D."/>
            <person name="Santos A.J."/>
        </authorList>
    </citation>
    <scope>NUCLEOTIDE SEQUENCE</scope>
    <source>
        <tissue evidence="1">Shoot tissue taken approximately 20 cm above the soil surface</tissue>
    </source>
</reference>
<dbReference type="EMBL" id="GBRH01225313">
    <property type="protein sequence ID" value="JAD72582.1"/>
    <property type="molecule type" value="Transcribed_RNA"/>
</dbReference>
<evidence type="ECO:0000313" key="1">
    <source>
        <dbReference type="EMBL" id="JAD72582.1"/>
    </source>
</evidence>
<protein>
    <submittedName>
        <fullName evidence="1">Uncharacterized protein</fullName>
    </submittedName>
</protein>
<dbReference type="AlphaFoldDB" id="A0A0A9CM49"/>
<sequence>MHIDSMKHADLKAVIRSMMFGFTSVFHRVWSLCCP</sequence>
<proteinExistence type="predicted"/>